<feature type="region of interest" description="Disordered" evidence="1">
    <location>
        <begin position="22"/>
        <end position="138"/>
    </location>
</feature>
<evidence type="ECO:0000313" key="3">
    <source>
        <dbReference type="Proteomes" id="UP000002630"/>
    </source>
</evidence>
<sequence>MTPRNALLLMRPKKEDIVEVKKTRAEETLAGGEEPFENGKKTATAEPADSPSPILPKTSPSKEDGSASPTATSVDASALGAVTTTTPQEGSSLPESAPSADGSASSTTEGQGNSSRGGDRHAGCNFGALQQRFPKTPI</sequence>
<gene>
    <name evidence="2" type="ORF">Esi_0313_0015</name>
</gene>
<evidence type="ECO:0000256" key="1">
    <source>
        <dbReference type="SAM" id="MobiDB-lite"/>
    </source>
</evidence>
<evidence type="ECO:0000313" key="2">
    <source>
        <dbReference type="EMBL" id="CBJ32180.1"/>
    </source>
</evidence>
<protein>
    <submittedName>
        <fullName evidence="2">Uncharacterized protein</fullName>
    </submittedName>
</protein>
<dbReference type="EMBL" id="FN649755">
    <property type="protein sequence ID" value="CBJ32180.1"/>
    <property type="molecule type" value="Genomic_DNA"/>
</dbReference>
<feature type="compositionally biased region" description="Polar residues" evidence="1">
    <location>
        <begin position="82"/>
        <end position="94"/>
    </location>
</feature>
<keyword evidence="3" id="KW-1185">Reference proteome</keyword>
<organism evidence="2 3">
    <name type="scientific">Ectocarpus siliculosus</name>
    <name type="common">Brown alga</name>
    <name type="synonym">Conferva siliculosa</name>
    <dbReference type="NCBI Taxonomy" id="2880"/>
    <lineage>
        <taxon>Eukaryota</taxon>
        <taxon>Sar</taxon>
        <taxon>Stramenopiles</taxon>
        <taxon>Ochrophyta</taxon>
        <taxon>PX clade</taxon>
        <taxon>Phaeophyceae</taxon>
        <taxon>Ectocarpales</taxon>
        <taxon>Ectocarpaceae</taxon>
        <taxon>Ectocarpus</taxon>
    </lineage>
</organism>
<dbReference type="Proteomes" id="UP000002630">
    <property type="component" value="Linkage Group LG30"/>
</dbReference>
<accession>D7FWU2</accession>
<dbReference type="AlphaFoldDB" id="D7FWU2"/>
<name>D7FWU2_ECTSI</name>
<dbReference type="InParanoid" id="D7FWU2"/>
<dbReference type="EMBL" id="FN648502">
    <property type="protein sequence ID" value="CBJ32180.1"/>
    <property type="molecule type" value="Genomic_DNA"/>
</dbReference>
<proteinExistence type="predicted"/>
<reference evidence="2 3" key="1">
    <citation type="journal article" date="2010" name="Nature">
        <title>The Ectocarpus genome and the independent evolution of multicellularity in brown algae.</title>
        <authorList>
            <person name="Cock J.M."/>
            <person name="Sterck L."/>
            <person name="Rouze P."/>
            <person name="Scornet D."/>
            <person name="Allen A.E."/>
            <person name="Amoutzias G."/>
            <person name="Anthouard V."/>
            <person name="Artiguenave F."/>
            <person name="Aury J.M."/>
            <person name="Badger J.H."/>
            <person name="Beszteri B."/>
            <person name="Billiau K."/>
            <person name="Bonnet E."/>
            <person name="Bothwell J.H."/>
            <person name="Bowler C."/>
            <person name="Boyen C."/>
            <person name="Brownlee C."/>
            <person name="Carrano C.J."/>
            <person name="Charrier B."/>
            <person name="Cho G.Y."/>
            <person name="Coelho S.M."/>
            <person name="Collen J."/>
            <person name="Corre E."/>
            <person name="Da Silva C."/>
            <person name="Delage L."/>
            <person name="Delaroque N."/>
            <person name="Dittami S.M."/>
            <person name="Doulbeau S."/>
            <person name="Elias M."/>
            <person name="Farnham G."/>
            <person name="Gachon C.M."/>
            <person name="Gschloessl B."/>
            <person name="Heesch S."/>
            <person name="Jabbari K."/>
            <person name="Jubin C."/>
            <person name="Kawai H."/>
            <person name="Kimura K."/>
            <person name="Kloareg B."/>
            <person name="Kupper F.C."/>
            <person name="Lang D."/>
            <person name="Le Bail A."/>
            <person name="Leblanc C."/>
            <person name="Lerouge P."/>
            <person name="Lohr M."/>
            <person name="Lopez P.J."/>
            <person name="Martens C."/>
            <person name="Maumus F."/>
            <person name="Michel G."/>
            <person name="Miranda-Saavedra D."/>
            <person name="Morales J."/>
            <person name="Moreau H."/>
            <person name="Motomura T."/>
            <person name="Nagasato C."/>
            <person name="Napoli C.A."/>
            <person name="Nelson D.R."/>
            <person name="Nyvall-Collen P."/>
            <person name="Peters A.F."/>
            <person name="Pommier C."/>
            <person name="Potin P."/>
            <person name="Poulain J."/>
            <person name="Quesneville H."/>
            <person name="Read B."/>
            <person name="Rensing S.A."/>
            <person name="Ritter A."/>
            <person name="Rousvoal S."/>
            <person name="Samanta M."/>
            <person name="Samson G."/>
            <person name="Schroeder D.C."/>
            <person name="Segurens B."/>
            <person name="Strittmatter M."/>
            <person name="Tonon T."/>
            <person name="Tregear J.W."/>
            <person name="Valentin K."/>
            <person name="von Dassow P."/>
            <person name="Yamagishi T."/>
            <person name="Van de Peer Y."/>
            <person name="Wincker P."/>
        </authorList>
    </citation>
    <scope>NUCLEOTIDE SEQUENCE [LARGE SCALE GENOMIC DNA]</scope>
    <source>
        <strain evidence="3">Ec32 / CCAP1310/4</strain>
    </source>
</reference>
<feature type="compositionally biased region" description="Polar residues" evidence="1">
    <location>
        <begin position="102"/>
        <end position="116"/>
    </location>
</feature>